<dbReference type="RefSeq" id="WP_343331395.1">
    <property type="nucleotide sequence ID" value="NZ_JAPOHD010000005.1"/>
</dbReference>
<dbReference type="EMBL" id="JAPOHD010000005">
    <property type="protein sequence ID" value="MCY1719058.1"/>
    <property type="molecule type" value="Genomic_DNA"/>
</dbReference>
<reference evidence="3" key="1">
    <citation type="submission" date="2022-11" db="EMBL/GenBank/DDBJ databases">
        <title>Marilongibacter aestuarii gen. nov., sp. nov., isolated from tidal flat sediment.</title>
        <authorList>
            <person name="Jiayan W."/>
        </authorList>
    </citation>
    <scope>NUCLEOTIDE SEQUENCE</scope>
    <source>
        <strain evidence="3">Z1-6</strain>
    </source>
</reference>
<dbReference type="PANTHER" id="PTHR43861:SF3">
    <property type="entry name" value="PUTATIVE (AFU_ORTHOLOGUE AFUA_2G14390)-RELATED"/>
    <property type="match status" value="1"/>
</dbReference>
<dbReference type="Pfam" id="PF13649">
    <property type="entry name" value="Methyltransf_25"/>
    <property type="match status" value="1"/>
</dbReference>
<dbReference type="AlphaFoldDB" id="A0A9X3F2A3"/>
<dbReference type="Gene3D" id="3.40.50.150">
    <property type="entry name" value="Vaccinia Virus protein VP39"/>
    <property type="match status" value="1"/>
</dbReference>
<evidence type="ECO:0000313" key="4">
    <source>
        <dbReference type="Proteomes" id="UP001145087"/>
    </source>
</evidence>
<dbReference type="PANTHER" id="PTHR43861">
    <property type="entry name" value="TRANS-ACONITATE 2-METHYLTRANSFERASE-RELATED"/>
    <property type="match status" value="1"/>
</dbReference>
<sequence>MNDFWNKRYCTKEFAYGESPNQFLVEELKKLKPEKILFPAEGEGRNAVYAATLGWEVTAFDPSREGKKKAELLAAKHNSKIDYQIAGYQDVTFPPDYFDCLVLIFAHMPPDKRNEYHQKLLGFLKPGGRLLVEGFAKEQIEKNTGGPQHVDMLFSKEELQTDFSNLSEITILEKETSLDEGPFHQGIASVIRITGKK</sequence>
<evidence type="ECO:0000256" key="1">
    <source>
        <dbReference type="ARBA" id="ARBA00022679"/>
    </source>
</evidence>
<name>A0A9X3F2A3_9BACT</name>
<evidence type="ECO:0000313" key="3">
    <source>
        <dbReference type="EMBL" id="MCY1719058.1"/>
    </source>
</evidence>
<dbReference type="Proteomes" id="UP001145087">
    <property type="component" value="Unassembled WGS sequence"/>
</dbReference>
<organism evidence="3 4">
    <name type="scientific">Draconibacterium aestuarii</name>
    <dbReference type="NCBI Taxonomy" id="2998507"/>
    <lineage>
        <taxon>Bacteria</taxon>
        <taxon>Pseudomonadati</taxon>
        <taxon>Bacteroidota</taxon>
        <taxon>Bacteroidia</taxon>
        <taxon>Marinilabiliales</taxon>
        <taxon>Prolixibacteraceae</taxon>
        <taxon>Draconibacterium</taxon>
    </lineage>
</organism>
<protein>
    <submittedName>
        <fullName evidence="3">Methyltransferase domain-containing protein</fullName>
    </submittedName>
</protein>
<feature type="domain" description="Methyltransferase" evidence="2">
    <location>
        <begin position="41"/>
        <end position="128"/>
    </location>
</feature>
<dbReference type="CDD" id="cd02440">
    <property type="entry name" value="AdoMet_MTases"/>
    <property type="match status" value="1"/>
</dbReference>
<keyword evidence="1" id="KW-0808">Transferase</keyword>
<dbReference type="SUPFAM" id="SSF53335">
    <property type="entry name" value="S-adenosyl-L-methionine-dependent methyltransferases"/>
    <property type="match status" value="1"/>
</dbReference>
<dbReference type="InterPro" id="IPR029063">
    <property type="entry name" value="SAM-dependent_MTases_sf"/>
</dbReference>
<gene>
    <name evidence="3" type="ORF">OU798_01805</name>
</gene>
<dbReference type="InterPro" id="IPR041698">
    <property type="entry name" value="Methyltransf_25"/>
</dbReference>
<comment type="caution">
    <text evidence="3">The sequence shown here is derived from an EMBL/GenBank/DDBJ whole genome shotgun (WGS) entry which is preliminary data.</text>
</comment>
<dbReference type="GO" id="GO:0032259">
    <property type="term" value="P:methylation"/>
    <property type="evidence" value="ECO:0007669"/>
    <property type="project" value="UniProtKB-KW"/>
</dbReference>
<accession>A0A9X3F2A3</accession>
<keyword evidence="4" id="KW-1185">Reference proteome</keyword>
<dbReference type="GO" id="GO:0008168">
    <property type="term" value="F:methyltransferase activity"/>
    <property type="evidence" value="ECO:0007669"/>
    <property type="project" value="UniProtKB-KW"/>
</dbReference>
<proteinExistence type="predicted"/>
<keyword evidence="3" id="KW-0489">Methyltransferase</keyword>
<evidence type="ECO:0000259" key="2">
    <source>
        <dbReference type="Pfam" id="PF13649"/>
    </source>
</evidence>